<evidence type="ECO:0000256" key="2">
    <source>
        <dbReference type="ARBA" id="ARBA00022676"/>
    </source>
</evidence>
<reference evidence="4 5" key="1">
    <citation type="submission" date="2024-05" db="EMBL/GenBank/DDBJ databases">
        <title>Haplotype-resolved chromosome-level genome assembly of Huyou (Citrus changshanensis).</title>
        <authorList>
            <person name="Miao C."/>
            <person name="Chen W."/>
            <person name="Wu Y."/>
            <person name="Wang L."/>
            <person name="Zhao S."/>
            <person name="Grierson D."/>
            <person name="Xu C."/>
            <person name="Chen K."/>
        </authorList>
    </citation>
    <scope>NUCLEOTIDE SEQUENCE [LARGE SCALE GENOMIC DNA]</scope>
    <source>
        <strain evidence="4">01-14</strain>
        <tissue evidence="4">Leaf</tissue>
    </source>
</reference>
<evidence type="ECO:0000256" key="1">
    <source>
        <dbReference type="ARBA" id="ARBA00009995"/>
    </source>
</evidence>
<dbReference type="Pfam" id="PF00201">
    <property type="entry name" value="UDPGT"/>
    <property type="match status" value="1"/>
</dbReference>
<dbReference type="GO" id="GO:0080043">
    <property type="term" value="F:quercetin 3-O-glucosyltransferase activity"/>
    <property type="evidence" value="ECO:0007669"/>
    <property type="project" value="TreeGrafter"/>
</dbReference>
<name>A0AAP0QHV1_9ROSI</name>
<dbReference type="FunFam" id="3.40.50.2000:FF:000027">
    <property type="entry name" value="Glycosyltransferase"/>
    <property type="match status" value="1"/>
</dbReference>
<gene>
    <name evidence="4" type="ORF">WN944_004499</name>
</gene>
<sequence length="750" mass="84264">MESKPKACSKVHAVCIPSPFQSHIKAMLKLAKLLHHKGFHITFVNTEFNHRRLLKARGQHSLDGLPSFRFEAIPDGLPASSDESPTSQDAYSLGENIINNVLLHPFLDLLAKLNDSSNSVNPAVSCIISDGFLPFTITAAQQLGLPIVLFFTISACSFMGFKQFQTFKEKGLFPVKDKSCLTKEYLNSLIDWIPGMKDIRIRDLPSFIQSTDPKDIMFNLCVEATENASKASAIIIHTFDALEQQVLNALTFMFPHHLFTIGPLQLLLNQTEEQDGMLNSIGYNLLTEETECLQWLDCKEPKSVIYVNFGSFIFMNKQQLIEVAMGLVNSNHPFLWIIRPDLVTGETADLPAEFEVKAKEKGFVASWCPQEEVLKHPSIGGFLTHCGWNSIVESLCSGVPMICWPFTGDQPTNGRSVCNEWGVGMEINGDDEDVIRNEVEKLVREMMEGEKGKQMRNKAMEWKGLAEEAAAPHGSSSLNLDKLFLNSLIDWIPGMKDIRIRDLPVLFHSTDPKDMMFNLCLEVTKNASKASAIIIHKFDALEQQVLNALSFMFPRHLFTIGPLQLLLNQIEEQDGMLNSIGYNLLKEETECLQWLDCKEPKSVIYVNFGSFIFMNKLQLIEVAMGLVNSNHPFLLIIRPDLVTGETTDFPFDLEVEAKGKGFIARYTCNEWGVGLEIVNSEDDNRVSRNEVEKQVRELMEGEKGKQMRNKASEWKRFAEEAAAPDGSSATNLEKFVNQVLLSKGPVLSQN</sequence>
<dbReference type="Proteomes" id="UP001428341">
    <property type="component" value="Unassembled WGS sequence"/>
</dbReference>
<comment type="similarity">
    <text evidence="1">Belongs to the UDP-glycosyltransferase family.</text>
</comment>
<dbReference type="CDD" id="cd03784">
    <property type="entry name" value="GT1_Gtf-like"/>
    <property type="match status" value="1"/>
</dbReference>
<organism evidence="4 5">
    <name type="scientific">Citrus x changshan-huyou</name>
    <dbReference type="NCBI Taxonomy" id="2935761"/>
    <lineage>
        <taxon>Eukaryota</taxon>
        <taxon>Viridiplantae</taxon>
        <taxon>Streptophyta</taxon>
        <taxon>Embryophyta</taxon>
        <taxon>Tracheophyta</taxon>
        <taxon>Spermatophyta</taxon>
        <taxon>Magnoliopsida</taxon>
        <taxon>eudicotyledons</taxon>
        <taxon>Gunneridae</taxon>
        <taxon>Pentapetalae</taxon>
        <taxon>rosids</taxon>
        <taxon>malvids</taxon>
        <taxon>Sapindales</taxon>
        <taxon>Rutaceae</taxon>
        <taxon>Aurantioideae</taxon>
        <taxon>Citrus</taxon>
    </lineage>
</organism>
<keyword evidence="2" id="KW-0328">Glycosyltransferase</keyword>
<accession>A0AAP0QHV1</accession>
<keyword evidence="3" id="KW-0808">Transferase</keyword>
<dbReference type="EMBL" id="JBCGBO010000006">
    <property type="protein sequence ID" value="KAK9193800.1"/>
    <property type="molecule type" value="Genomic_DNA"/>
</dbReference>
<comment type="caution">
    <text evidence="4">The sequence shown here is derived from an EMBL/GenBank/DDBJ whole genome shotgun (WGS) entry which is preliminary data.</text>
</comment>
<dbReference type="SUPFAM" id="SSF53756">
    <property type="entry name" value="UDP-Glycosyltransferase/glycogen phosphorylase"/>
    <property type="match status" value="2"/>
</dbReference>
<proteinExistence type="inferred from homology"/>
<dbReference type="Gene3D" id="3.40.50.2000">
    <property type="entry name" value="Glycogen Phosphorylase B"/>
    <property type="match status" value="5"/>
</dbReference>
<dbReference type="GO" id="GO:0080044">
    <property type="term" value="F:quercetin 7-O-glucosyltransferase activity"/>
    <property type="evidence" value="ECO:0007669"/>
    <property type="project" value="TreeGrafter"/>
</dbReference>
<protein>
    <submittedName>
        <fullName evidence="4">Uncharacterized protein</fullName>
    </submittedName>
</protein>
<dbReference type="FunFam" id="3.40.50.2000:FF:000065">
    <property type="entry name" value="Glycosyltransferase"/>
    <property type="match status" value="1"/>
</dbReference>
<dbReference type="InterPro" id="IPR002213">
    <property type="entry name" value="UDP_glucos_trans"/>
</dbReference>
<dbReference type="PROSITE" id="PS00375">
    <property type="entry name" value="UDPGT"/>
    <property type="match status" value="1"/>
</dbReference>
<evidence type="ECO:0000313" key="4">
    <source>
        <dbReference type="EMBL" id="KAK9193800.1"/>
    </source>
</evidence>
<dbReference type="InterPro" id="IPR035595">
    <property type="entry name" value="UDP_glycos_trans_CS"/>
</dbReference>
<keyword evidence="5" id="KW-1185">Reference proteome</keyword>
<evidence type="ECO:0000256" key="3">
    <source>
        <dbReference type="ARBA" id="ARBA00022679"/>
    </source>
</evidence>
<dbReference type="PANTHER" id="PTHR11926">
    <property type="entry name" value="GLUCOSYL/GLUCURONOSYL TRANSFERASES"/>
    <property type="match status" value="1"/>
</dbReference>
<evidence type="ECO:0000313" key="5">
    <source>
        <dbReference type="Proteomes" id="UP001428341"/>
    </source>
</evidence>
<dbReference type="PANTHER" id="PTHR11926:SF1498">
    <property type="entry name" value="GLYCOSYLTRANSFERASE"/>
    <property type="match status" value="1"/>
</dbReference>
<dbReference type="AlphaFoldDB" id="A0AAP0QHV1"/>